<dbReference type="KEGG" id="bco:Bcell_1001"/>
<keyword evidence="1" id="KW-1133">Transmembrane helix</keyword>
<gene>
    <name evidence="2" type="ordered locus">Bcell_1001</name>
</gene>
<dbReference type="Proteomes" id="UP000001401">
    <property type="component" value="Chromosome"/>
</dbReference>
<feature type="transmembrane region" description="Helical" evidence="1">
    <location>
        <begin position="55"/>
        <end position="72"/>
    </location>
</feature>
<keyword evidence="1" id="KW-0812">Transmembrane</keyword>
<dbReference type="OrthoDB" id="9845145at2"/>
<dbReference type="RefSeq" id="WP_013487615.1">
    <property type="nucleotide sequence ID" value="NC_014829.1"/>
</dbReference>
<reference evidence="2 3" key="1">
    <citation type="submission" date="2010-12" db="EMBL/GenBank/DDBJ databases">
        <title>Complete sequence of Bacillus cellulosilyticus DSM 2522.</title>
        <authorList>
            <consortium name="US DOE Joint Genome Institute"/>
            <person name="Lucas S."/>
            <person name="Copeland A."/>
            <person name="Lapidus A."/>
            <person name="Cheng J.-F."/>
            <person name="Bruce D."/>
            <person name="Goodwin L."/>
            <person name="Pitluck S."/>
            <person name="Chertkov O."/>
            <person name="Detter J.C."/>
            <person name="Han C."/>
            <person name="Tapia R."/>
            <person name="Land M."/>
            <person name="Hauser L."/>
            <person name="Jeffries C."/>
            <person name="Kyrpides N."/>
            <person name="Ivanova N."/>
            <person name="Mikhailova N."/>
            <person name="Brumm P."/>
            <person name="Mead D."/>
            <person name="Woyke T."/>
        </authorList>
    </citation>
    <scope>NUCLEOTIDE SEQUENCE [LARGE SCALE GENOMIC DNA]</scope>
    <source>
        <strain evidence="3">ATCC 21833 / DSM 2522 / FERM P-1141 / JCM 9156 / N-4</strain>
    </source>
</reference>
<proteinExistence type="predicted"/>
<evidence type="ECO:0000313" key="3">
    <source>
        <dbReference type="Proteomes" id="UP000001401"/>
    </source>
</evidence>
<organism evidence="2 3">
    <name type="scientific">Evansella cellulosilytica (strain ATCC 21833 / DSM 2522 / FERM P-1141 / JCM 9156 / N-4)</name>
    <name type="common">Bacillus cellulosilyticus</name>
    <dbReference type="NCBI Taxonomy" id="649639"/>
    <lineage>
        <taxon>Bacteria</taxon>
        <taxon>Bacillati</taxon>
        <taxon>Bacillota</taxon>
        <taxon>Bacilli</taxon>
        <taxon>Bacillales</taxon>
        <taxon>Bacillaceae</taxon>
        <taxon>Evansella</taxon>
    </lineage>
</organism>
<evidence type="ECO:0000313" key="2">
    <source>
        <dbReference type="EMBL" id="ADU29274.1"/>
    </source>
</evidence>
<keyword evidence="1" id="KW-0472">Membrane</keyword>
<dbReference type="EMBL" id="CP002394">
    <property type="protein sequence ID" value="ADU29274.1"/>
    <property type="molecule type" value="Genomic_DNA"/>
</dbReference>
<protein>
    <submittedName>
        <fullName evidence="2">Uncharacterized protein</fullName>
    </submittedName>
</protein>
<dbReference type="AlphaFoldDB" id="E6U230"/>
<evidence type="ECO:0000256" key="1">
    <source>
        <dbReference type="SAM" id="Phobius"/>
    </source>
</evidence>
<accession>E6U230</accession>
<dbReference type="HOGENOM" id="CLU_640391_0_0_9"/>
<name>E6U230_EVAC2</name>
<keyword evidence="3" id="KW-1185">Reference proteome</keyword>
<sequence length="428" mass="49211">MSQFNKKDIKRALKETKFSSNPFNAKNSKQVLHIIKNKSGAGRNSFLGTWLKPSVVLLTSSAILFVLVFHYYQTGSFSPSNSNQTDALVVEEDEEREEYRKDDVADETQKIREMIGVETNSEPEEVVYEYGDGMYATESRIDYVREVNVKNFLVDGVDTNNLGYIMEDGYHTLISASLGLVESQLPGQIYPFSRFTYKDAYTEDQVVNLKLQFNELSYIFPAGKFDDEELIQATFLLLSENQEEEYLKDIVKTIKTDFPTIPVTVLFTTKYDYFLKTNAIGYYNNVPVIQYLNGVQYGENNELASHLSNKFNFIFNEEVNGIHDVFDMFYVQGFHNGSGTRASVDSPSTEAKTLLLLIEGNEQLDDDHLNVFAEMVMEEVYDFYGTSDIALSLHIYNINVRDWNGMYDEPYTVVKFPDDDDWMIYEVE</sequence>
<dbReference type="STRING" id="649639.Bcell_1001"/>